<dbReference type="AlphaFoldDB" id="A0A1S2KTP4"/>
<protein>
    <recommendedName>
        <fullName evidence="2">Protein-glutamine gamma-glutamyltransferase-like C-terminal domain-containing protein</fullName>
    </recommendedName>
</protein>
<feature type="domain" description="Protein-glutamine gamma-glutamyltransferase-like C-terminal" evidence="2">
    <location>
        <begin position="322"/>
        <end position="384"/>
    </location>
</feature>
<feature type="transmembrane region" description="Helical" evidence="1">
    <location>
        <begin position="64"/>
        <end position="97"/>
    </location>
</feature>
<dbReference type="RefSeq" id="WP_071319569.1">
    <property type="nucleotide sequence ID" value="NZ_CP063356.2"/>
</dbReference>
<feature type="transmembrane region" description="Helical" evidence="1">
    <location>
        <begin position="12"/>
        <end position="30"/>
    </location>
</feature>
<reference evidence="4 5" key="2">
    <citation type="journal article" date="2017" name="Genome Announc.">
        <title>Draft Genome Sequences of Four Alkaliphilic Bacteria Belonging to the Anaerobacillus Genus.</title>
        <authorList>
            <person name="Bassil N.M."/>
            <person name="Lloyd J.R."/>
        </authorList>
    </citation>
    <scope>NUCLEOTIDE SEQUENCE [LARGE SCALE GENOMIC DNA]</scope>
    <source>
        <strain evidence="4 5">NB2006</strain>
    </source>
</reference>
<feature type="transmembrane region" description="Helical" evidence="1">
    <location>
        <begin position="257"/>
        <end position="275"/>
    </location>
</feature>
<feature type="transmembrane region" description="Helical" evidence="1">
    <location>
        <begin position="203"/>
        <end position="222"/>
    </location>
</feature>
<evidence type="ECO:0000313" key="3">
    <source>
        <dbReference type="EMBL" id="OIJ03504.1"/>
    </source>
</evidence>
<keyword evidence="1" id="KW-0812">Transmembrane</keyword>
<sequence>MKPWQIKVTRFFHLSLEMLLLFLIIIPLYYAEEKELPIFPFIVLVSTAIIFYEPFIQKFKTEKVGILLIPIIGLVGISVGFHFFFALLISTIIFWRVLSHYKDNDPNEMNLFIITFIVGVVFFLYFFFTGKNEIFLIITFFQFFLIVLLKTLKLAFQSSKSNTNKLTQLKWQLGSFTALGGITLLAIFSYQMLHTVVVSIFKLVFYVVWLLGVPFVYLASLFNFELRRRGPQEEAGFYSGPESDLTLDETTAANFDMLLWIAGGAILIVILYIIFRKSGSLILREYIQTNDQEELSSFSQDDHKKGWFRSSRPKNEIRRMFYDFEKFMAKKGHGRSYNETVEDWFARLNADEELKSLIASTYRSVRYGDKEISSEDRNRYRHALKEIKKAIKEA</sequence>
<keyword evidence="5" id="KW-1185">Reference proteome</keyword>
<reference evidence="4" key="4">
    <citation type="submission" date="2020-10" db="EMBL/GenBank/DDBJ databases">
        <authorList>
            <person name="Bassil N.M."/>
            <person name="Lloyd J.R."/>
        </authorList>
    </citation>
    <scope>NUCLEOTIDE SEQUENCE</scope>
    <source>
        <strain evidence="4">NB2006</strain>
    </source>
</reference>
<reference evidence="3 5" key="1">
    <citation type="submission" date="2016-10" db="EMBL/GenBank/DDBJ databases">
        <title>Draft genome sequences of four alkaliphilic bacteria belonging to the Anaerobacillus genus.</title>
        <authorList>
            <person name="Bassil N.M."/>
            <person name="Lloyd J.R."/>
        </authorList>
    </citation>
    <scope>NUCLEOTIDE SEQUENCE [LARGE SCALE GENOMIC DNA]</scope>
    <source>
        <strain evidence="3 5">NB2006</strain>
    </source>
</reference>
<dbReference type="EMBL" id="CP063356">
    <property type="protein sequence ID" value="QOY33807.1"/>
    <property type="molecule type" value="Genomic_DNA"/>
</dbReference>
<keyword evidence="1" id="KW-0472">Membrane</keyword>
<dbReference type="InterPro" id="IPR025403">
    <property type="entry name" value="TgpA-like_C"/>
</dbReference>
<name>A0A1S2KTP4_9BACI</name>
<feature type="transmembrane region" description="Helical" evidence="1">
    <location>
        <begin position="109"/>
        <end position="127"/>
    </location>
</feature>
<gene>
    <name evidence="4" type="ORF">AWH56_013675</name>
    <name evidence="3" type="ORF">AWH56_24675</name>
</gene>
<dbReference type="Pfam" id="PF13559">
    <property type="entry name" value="DUF4129"/>
    <property type="match status" value="1"/>
</dbReference>
<evidence type="ECO:0000259" key="2">
    <source>
        <dbReference type="Pfam" id="PF13559"/>
    </source>
</evidence>
<evidence type="ECO:0000313" key="4">
    <source>
        <dbReference type="EMBL" id="QOY33807.1"/>
    </source>
</evidence>
<feature type="transmembrane region" description="Helical" evidence="1">
    <location>
        <begin position="172"/>
        <end position="191"/>
    </location>
</feature>
<dbReference type="KEGG" id="aia:AWH56_013675"/>
<keyword evidence="1" id="KW-1133">Transmembrane helix</keyword>
<dbReference type="Proteomes" id="UP000180175">
    <property type="component" value="Chromosome"/>
</dbReference>
<accession>A0A1S2KTP4</accession>
<dbReference type="OrthoDB" id="2352496at2"/>
<reference evidence="4 5" key="3">
    <citation type="journal article" date="2019" name="Int. J. Syst. Evol. Microbiol.">
        <title>Anaerobacillus isosaccharinicus sp. nov., an alkaliphilic bacterium which degrades isosaccharinic acid.</title>
        <authorList>
            <person name="Bassil N.M."/>
            <person name="Lloyd J.R."/>
        </authorList>
    </citation>
    <scope>NUCLEOTIDE SEQUENCE [LARGE SCALE GENOMIC DNA]</scope>
    <source>
        <strain evidence="4 5">NB2006</strain>
    </source>
</reference>
<dbReference type="EMBL" id="LQXD01000211">
    <property type="protein sequence ID" value="OIJ03504.1"/>
    <property type="molecule type" value="Genomic_DNA"/>
</dbReference>
<organism evidence="3 5">
    <name type="scientific">Anaerobacillus isosaccharinicus</name>
    <dbReference type="NCBI Taxonomy" id="1532552"/>
    <lineage>
        <taxon>Bacteria</taxon>
        <taxon>Bacillati</taxon>
        <taxon>Bacillota</taxon>
        <taxon>Bacilli</taxon>
        <taxon>Bacillales</taxon>
        <taxon>Bacillaceae</taxon>
        <taxon>Anaerobacillus</taxon>
    </lineage>
</organism>
<feature type="transmembrane region" description="Helical" evidence="1">
    <location>
        <begin position="36"/>
        <end position="52"/>
    </location>
</feature>
<proteinExistence type="predicted"/>
<feature type="transmembrane region" description="Helical" evidence="1">
    <location>
        <begin position="134"/>
        <end position="152"/>
    </location>
</feature>
<evidence type="ECO:0000256" key="1">
    <source>
        <dbReference type="SAM" id="Phobius"/>
    </source>
</evidence>
<evidence type="ECO:0000313" key="5">
    <source>
        <dbReference type="Proteomes" id="UP000180175"/>
    </source>
</evidence>